<reference evidence="1 2" key="1">
    <citation type="submission" date="2015-12" db="EMBL/GenBank/DDBJ databases">
        <title>Haloprofundus marisrubri gen. nov., sp. nov., an extremely halophilic archaeon isolated from the Discovery deep brine-seawater interface in the Red Sea.</title>
        <authorList>
            <person name="Zhang G."/>
            <person name="Stingl U."/>
            <person name="Rashid M."/>
        </authorList>
    </citation>
    <scope>NUCLEOTIDE SEQUENCE [LARGE SCALE GENOMIC DNA]</scope>
    <source>
        <strain evidence="1 2">SB9</strain>
    </source>
</reference>
<sequence length="103" mass="11388">MSLWTCGVAGCDGRFEDAESAVVHQTNEHERTECKVCGAIVPEGYFAIRHAFDEHSRAEYIRAYNADSAAVRMREGIQEAIEAEADLQRIVEQVDAGGRAESE</sequence>
<accession>A0A0W1R8N2</accession>
<dbReference type="EMBL" id="LOPU01000018">
    <property type="protein sequence ID" value="KTG09741.1"/>
    <property type="molecule type" value="Genomic_DNA"/>
</dbReference>
<evidence type="ECO:0000313" key="2">
    <source>
        <dbReference type="Proteomes" id="UP000054387"/>
    </source>
</evidence>
<dbReference type="InterPro" id="IPR055987">
    <property type="entry name" value="DUF7565"/>
</dbReference>
<evidence type="ECO:0008006" key="3">
    <source>
        <dbReference type="Google" id="ProtNLM"/>
    </source>
</evidence>
<comment type="caution">
    <text evidence="1">The sequence shown here is derived from an EMBL/GenBank/DDBJ whole genome shotgun (WGS) entry which is preliminary data.</text>
</comment>
<dbReference type="RefSeq" id="WP_058581096.1">
    <property type="nucleotide sequence ID" value="NZ_LOPU01000018.1"/>
</dbReference>
<evidence type="ECO:0000313" key="1">
    <source>
        <dbReference type="EMBL" id="KTG09741.1"/>
    </source>
</evidence>
<keyword evidence="2" id="KW-1185">Reference proteome</keyword>
<name>A0A0W1R8N2_9EURY</name>
<dbReference type="OrthoDB" id="311125at2157"/>
<organism evidence="1 2">
    <name type="scientific">Haloprofundus marisrubri</name>
    <dbReference type="NCBI Taxonomy" id="1514971"/>
    <lineage>
        <taxon>Archaea</taxon>
        <taxon>Methanobacteriati</taxon>
        <taxon>Methanobacteriota</taxon>
        <taxon>Stenosarchaea group</taxon>
        <taxon>Halobacteria</taxon>
        <taxon>Halobacteriales</taxon>
        <taxon>Haloferacaceae</taxon>
        <taxon>Haloprofundus</taxon>
    </lineage>
</organism>
<proteinExistence type="predicted"/>
<dbReference type="AlphaFoldDB" id="A0A0W1R8N2"/>
<dbReference type="Proteomes" id="UP000054387">
    <property type="component" value="Unassembled WGS sequence"/>
</dbReference>
<gene>
    <name evidence="1" type="ORF">AUR64_08875</name>
</gene>
<protein>
    <recommendedName>
        <fullName evidence="3">C2H2-type domain-containing protein</fullName>
    </recommendedName>
</protein>
<dbReference type="Pfam" id="PF24446">
    <property type="entry name" value="DUF7565"/>
    <property type="match status" value="1"/>
</dbReference>